<dbReference type="AlphaFoldDB" id="A0ABD5WG84"/>
<dbReference type="EMBL" id="JBHTAH010000018">
    <property type="protein sequence ID" value="MFC7071135.1"/>
    <property type="molecule type" value="Genomic_DNA"/>
</dbReference>
<dbReference type="GeneID" id="81124448"/>
<sequence>MSEPDADLSETVLEEAGNRGPTMRLRDFVSLAERHHGGGPGVDAGLLARYARALDERGGPVEAADFEGRLSAARTDSPSWAGPDAVYEVGEGRVSAVPRAWHERLDGESALVDYLAVIRDDVADTNAAFDVGGAGYGVPASVLTEATAVVDGADVERTRAAIDRLRREGVFAVDADQHPHARVRFTDEARPDGLAPEGDEE</sequence>
<proteinExistence type="predicted"/>
<keyword evidence="3" id="KW-1185">Reference proteome</keyword>
<comment type="caution">
    <text evidence="2">The sequence shown here is derived from an EMBL/GenBank/DDBJ whole genome shotgun (WGS) entry which is preliminary data.</text>
</comment>
<dbReference type="Proteomes" id="UP001596461">
    <property type="component" value="Unassembled WGS sequence"/>
</dbReference>
<accession>A0ABD5WG84</accession>
<name>A0ABD5WG84_9EURY</name>
<organism evidence="2 3">
    <name type="scientific">Halobaculum lipolyticum</name>
    <dbReference type="NCBI Taxonomy" id="3032001"/>
    <lineage>
        <taxon>Archaea</taxon>
        <taxon>Methanobacteriati</taxon>
        <taxon>Methanobacteriota</taxon>
        <taxon>Stenosarchaea group</taxon>
        <taxon>Halobacteria</taxon>
        <taxon>Halobacteriales</taxon>
        <taxon>Haloferacaceae</taxon>
        <taxon>Halobaculum</taxon>
    </lineage>
</organism>
<feature type="region of interest" description="Disordered" evidence="1">
    <location>
        <begin position="182"/>
        <end position="201"/>
    </location>
</feature>
<evidence type="ECO:0000313" key="2">
    <source>
        <dbReference type="EMBL" id="MFC7071135.1"/>
    </source>
</evidence>
<dbReference type="RefSeq" id="WP_284032585.1">
    <property type="nucleotide sequence ID" value="NZ_CP126154.1"/>
</dbReference>
<reference evidence="2 3" key="1">
    <citation type="journal article" date="2019" name="Int. J. Syst. Evol. Microbiol.">
        <title>The Global Catalogue of Microorganisms (GCM) 10K type strain sequencing project: providing services to taxonomists for standard genome sequencing and annotation.</title>
        <authorList>
            <consortium name="The Broad Institute Genomics Platform"/>
            <consortium name="The Broad Institute Genome Sequencing Center for Infectious Disease"/>
            <person name="Wu L."/>
            <person name="Ma J."/>
        </authorList>
    </citation>
    <scope>NUCLEOTIDE SEQUENCE [LARGE SCALE GENOMIC DNA]</scope>
    <source>
        <strain evidence="2 3">DT31</strain>
    </source>
</reference>
<protein>
    <submittedName>
        <fullName evidence="2">Uncharacterized protein</fullName>
    </submittedName>
</protein>
<evidence type="ECO:0000313" key="3">
    <source>
        <dbReference type="Proteomes" id="UP001596461"/>
    </source>
</evidence>
<feature type="compositionally biased region" description="Basic and acidic residues" evidence="1">
    <location>
        <begin position="182"/>
        <end position="191"/>
    </location>
</feature>
<evidence type="ECO:0000256" key="1">
    <source>
        <dbReference type="SAM" id="MobiDB-lite"/>
    </source>
</evidence>
<gene>
    <name evidence="2" type="ORF">ACFQL9_15935</name>
</gene>